<comment type="caution">
    <text evidence="1">The sequence shown here is derived from an EMBL/GenBank/DDBJ whole genome shotgun (WGS) entry which is preliminary data.</text>
</comment>
<accession>A0ACC0X5H9</accession>
<evidence type="ECO:0000313" key="2">
    <source>
        <dbReference type="Proteomes" id="UP001163603"/>
    </source>
</evidence>
<organism evidence="1 2">
    <name type="scientific">Pistacia integerrima</name>
    <dbReference type="NCBI Taxonomy" id="434235"/>
    <lineage>
        <taxon>Eukaryota</taxon>
        <taxon>Viridiplantae</taxon>
        <taxon>Streptophyta</taxon>
        <taxon>Embryophyta</taxon>
        <taxon>Tracheophyta</taxon>
        <taxon>Spermatophyta</taxon>
        <taxon>Magnoliopsida</taxon>
        <taxon>eudicotyledons</taxon>
        <taxon>Gunneridae</taxon>
        <taxon>Pentapetalae</taxon>
        <taxon>rosids</taxon>
        <taxon>malvids</taxon>
        <taxon>Sapindales</taxon>
        <taxon>Anacardiaceae</taxon>
        <taxon>Pistacia</taxon>
    </lineage>
</organism>
<gene>
    <name evidence="1" type="ORF">Pint_33708</name>
</gene>
<protein>
    <submittedName>
        <fullName evidence="1">Uncharacterized protein</fullName>
    </submittedName>
</protein>
<name>A0ACC0X5H9_9ROSI</name>
<dbReference type="EMBL" id="CM047749">
    <property type="protein sequence ID" value="KAJ0010792.1"/>
    <property type="molecule type" value="Genomic_DNA"/>
</dbReference>
<evidence type="ECO:0000313" key="1">
    <source>
        <dbReference type="EMBL" id="KAJ0010792.1"/>
    </source>
</evidence>
<keyword evidence="2" id="KW-1185">Reference proteome</keyword>
<dbReference type="Proteomes" id="UP001163603">
    <property type="component" value="Chromosome 14"/>
</dbReference>
<sequence length="335" mass="38083">MSRREGRDSDSRRHRSGFDREPSVPSPKKPRRDGKPASERAPSSNNLDIEDHVDQDQTRRCGLQDASPLEAPAAPDSKVEIGFLTKEADKKHNGLREKNKRSSYPTDVPRSRTYFQHDERGNAGQVGRSFGRGAASDREWLRDSRSQRNERAADKKKAYDTQPRDEKSQGKGVDSSVWRHDEFFKLDTDPQPPAQKRRAFREEKISLDSENVDKAEEESVKVSRPNRPALGSERREQRGRDSHHSDRAKKLPTGDRLPNRGETQRVGYLSGQRYGGGGGRGDYRGRDRFDGRQGFSPNVTRGEKWKHDLFQDANRSPNPKDEEDQIAKVEALLAS</sequence>
<proteinExistence type="predicted"/>
<reference evidence="2" key="1">
    <citation type="journal article" date="2023" name="G3 (Bethesda)">
        <title>Genome assembly and association tests identify interacting loci associated with vigor, precocity, and sex in interspecific pistachio rootstocks.</title>
        <authorList>
            <person name="Palmer W."/>
            <person name="Jacygrad E."/>
            <person name="Sagayaradj S."/>
            <person name="Cavanaugh K."/>
            <person name="Han R."/>
            <person name="Bertier L."/>
            <person name="Beede B."/>
            <person name="Kafkas S."/>
            <person name="Golino D."/>
            <person name="Preece J."/>
            <person name="Michelmore R."/>
        </authorList>
    </citation>
    <scope>NUCLEOTIDE SEQUENCE [LARGE SCALE GENOMIC DNA]</scope>
</reference>